<dbReference type="Pfam" id="PF01841">
    <property type="entry name" value="Transglut_core"/>
    <property type="match status" value="1"/>
</dbReference>
<feature type="transmembrane region" description="Helical" evidence="1">
    <location>
        <begin position="140"/>
        <end position="158"/>
    </location>
</feature>
<dbReference type="InterPro" id="IPR038765">
    <property type="entry name" value="Papain-like_cys_pep_sf"/>
</dbReference>
<dbReference type="HOGENOM" id="CLU_012397_0_0_4"/>
<keyword evidence="1" id="KW-0472">Membrane</keyword>
<dbReference type="AlphaFoldDB" id="A1K4F4"/>
<dbReference type="SMART" id="SM00460">
    <property type="entry name" value="TGc"/>
    <property type="match status" value="1"/>
</dbReference>
<keyword evidence="1" id="KW-0812">Transmembrane</keyword>
<evidence type="ECO:0000256" key="1">
    <source>
        <dbReference type="SAM" id="Phobius"/>
    </source>
</evidence>
<keyword evidence="4" id="KW-1185">Reference proteome</keyword>
<keyword evidence="1" id="KW-1133">Transmembrane helix</keyword>
<dbReference type="EMBL" id="AM406670">
    <property type="protein sequence ID" value="CAL93709.1"/>
    <property type="molecule type" value="Genomic_DNA"/>
</dbReference>
<evidence type="ECO:0000313" key="4">
    <source>
        <dbReference type="Proteomes" id="UP000002588"/>
    </source>
</evidence>
<evidence type="ECO:0000259" key="2">
    <source>
        <dbReference type="SMART" id="SM00460"/>
    </source>
</evidence>
<dbReference type="InterPro" id="IPR052901">
    <property type="entry name" value="Bact_TGase-like"/>
</dbReference>
<feature type="transmembrane region" description="Helical" evidence="1">
    <location>
        <begin position="68"/>
        <end position="85"/>
    </location>
</feature>
<dbReference type="InterPro" id="IPR025403">
    <property type="entry name" value="TgpA-like_C"/>
</dbReference>
<dbReference type="Pfam" id="PF13559">
    <property type="entry name" value="DUF4129"/>
    <property type="match status" value="1"/>
</dbReference>
<dbReference type="eggNOG" id="COG1305">
    <property type="taxonomic scope" value="Bacteria"/>
</dbReference>
<dbReference type="InterPro" id="IPR002931">
    <property type="entry name" value="Transglutaminase-like"/>
</dbReference>
<dbReference type="Gene3D" id="3.10.620.30">
    <property type="match status" value="1"/>
</dbReference>
<protein>
    <submittedName>
        <fullName evidence="3">Conserved hypothetical membrane protein</fullName>
    </submittedName>
</protein>
<dbReference type="PANTHER" id="PTHR42736">
    <property type="entry name" value="PROTEIN-GLUTAMINE GAMMA-GLUTAMYLTRANSFERASE"/>
    <property type="match status" value="1"/>
</dbReference>
<dbReference type="PANTHER" id="PTHR42736:SF1">
    <property type="entry name" value="PROTEIN-GLUTAMINE GAMMA-GLUTAMYLTRANSFERASE"/>
    <property type="match status" value="1"/>
</dbReference>
<dbReference type="RefSeq" id="WP_011764826.1">
    <property type="nucleotide sequence ID" value="NC_008702.1"/>
</dbReference>
<reference evidence="3 4" key="1">
    <citation type="journal article" date="2006" name="Nat. Biotechnol.">
        <title>Complete genome of the mutualistic, N2-fixing grass endophyte Azoarcus sp. strain BH72.</title>
        <authorList>
            <person name="Krause A."/>
            <person name="Ramakumar A."/>
            <person name="Bartels D."/>
            <person name="Battistoni F."/>
            <person name="Bekel T."/>
            <person name="Boch J."/>
            <person name="Boehm M."/>
            <person name="Friedrich F."/>
            <person name="Hurek T."/>
            <person name="Krause L."/>
            <person name="Linke B."/>
            <person name="McHardy A.C."/>
            <person name="Sarkar A."/>
            <person name="Schneiker S."/>
            <person name="Syed A.A."/>
            <person name="Thauer R."/>
            <person name="Vorhoelter F.-J."/>
            <person name="Weidner S."/>
            <person name="Puehler A."/>
            <person name="Reinhold-Hurek B."/>
            <person name="Kaiser O."/>
            <person name="Goesmann A."/>
        </authorList>
    </citation>
    <scope>NUCLEOTIDE SEQUENCE [LARGE SCALE GENOMIC DNA]</scope>
    <source>
        <strain evidence="3 4">BH72</strain>
    </source>
</reference>
<feature type="transmembrane region" description="Helical" evidence="1">
    <location>
        <begin position="551"/>
        <end position="573"/>
    </location>
</feature>
<feature type="domain" description="Transglutaminase-like" evidence="2">
    <location>
        <begin position="408"/>
        <end position="479"/>
    </location>
</feature>
<dbReference type="Proteomes" id="UP000002588">
    <property type="component" value="Chromosome"/>
</dbReference>
<sequence length="659" mass="72787">MTKLLRWRRSTVTPPAPPPRRDVGLWLVVTAALTLAPHAAYLPPWIAGLCTALLIWRTAALLRQHRSLPAAILLLMAVGAGFAVRQHFGHFFGQEPGVALLALLLCLKLFELRTLRDVRVAVMLSFFLQLGLFFDNETLPVAALALAGALCALACLVAAEDAHSHTRERLRTAGVLLAQSLPLMAVLFLLFPRIPAPLWGLPADANSASSGLSDAMSPGSISSLGLSEEIAFRVEFLGAVPEPRLRYWRGPVLTEFDGRTWRPIARPTRDQPGYQLTGPRIDYRMTLEPHGQRWLLALDFPGADLAQVRYTPEFQAVLRAPLRDRTQFALTAHPGARVGLQDGGPLLEAALQLPPGNARSRALARELAGDTPNAERTIARTLDYLRGGHFLYTLEPPLLKQDFIDEFLFDTRQGYCEHFSAAFVFLLRAAGVPARVVAGYQGGELNPFDGTLIVRQSDAHAWAEAWIADKGWVRVDPTAAVAPSRISGESAARSATGGALPLMMQTRLDWLRQLRLRWEAVSHGWDLWVLGYNSERQADLLRRLGLSQTDWTVLAGVGSLAGLVFFALLFIWAQWRSNPADALDRAWGRFCGKLAKAGVPRHPFEGPLDYSTRAGAARPAESERIDRISRTYARLRYGRDCPPDQLRALLHDIDSLRIK</sequence>
<proteinExistence type="predicted"/>
<evidence type="ECO:0000313" key="3">
    <source>
        <dbReference type="EMBL" id="CAL93709.1"/>
    </source>
</evidence>
<gene>
    <name evidence="3" type="ordered locus">azo1092</name>
</gene>
<dbReference type="InterPro" id="IPR021878">
    <property type="entry name" value="TgpA_N"/>
</dbReference>
<dbReference type="KEGG" id="azo:azo1092"/>
<feature type="transmembrane region" description="Helical" evidence="1">
    <location>
        <begin position="170"/>
        <end position="191"/>
    </location>
</feature>
<organism evidence="3 4">
    <name type="scientific">Azoarcus sp. (strain BH72)</name>
    <dbReference type="NCBI Taxonomy" id="418699"/>
    <lineage>
        <taxon>Bacteria</taxon>
        <taxon>Pseudomonadati</taxon>
        <taxon>Pseudomonadota</taxon>
        <taxon>Betaproteobacteria</taxon>
        <taxon>Rhodocyclales</taxon>
        <taxon>Zoogloeaceae</taxon>
        <taxon>Azoarcus</taxon>
    </lineage>
</organism>
<dbReference type="SUPFAM" id="SSF54001">
    <property type="entry name" value="Cysteine proteinases"/>
    <property type="match status" value="1"/>
</dbReference>
<accession>A1K4F4</accession>
<name>A1K4F4_AZOSB</name>
<dbReference type="STRING" id="62928.azo1092"/>
<dbReference type="Pfam" id="PF11992">
    <property type="entry name" value="TgpA_N"/>
    <property type="match status" value="1"/>
</dbReference>